<dbReference type="AlphaFoldDB" id="A0A7I9XRV0"/>
<name>A0A7I9XRV0_9MYCO</name>
<dbReference type="RefSeq" id="WP_163753216.1">
    <property type="nucleotide sequence ID" value="NZ_BLKW01000002.1"/>
</dbReference>
<reference evidence="1 2" key="1">
    <citation type="journal article" date="2019" name="Emerg. Microbes Infect.">
        <title>Comprehensive subspecies identification of 175 nontuberculous mycobacteria species based on 7547 genomic profiles.</title>
        <authorList>
            <person name="Matsumoto Y."/>
            <person name="Kinjo T."/>
            <person name="Motooka D."/>
            <person name="Nabeya D."/>
            <person name="Jung N."/>
            <person name="Uechi K."/>
            <person name="Horii T."/>
            <person name="Iida T."/>
            <person name="Fujita J."/>
            <person name="Nakamura S."/>
        </authorList>
    </citation>
    <scope>NUCLEOTIDE SEQUENCE [LARGE SCALE GENOMIC DNA]</scope>
    <source>
        <strain evidence="1 2">JCM 17322</strain>
    </source>
</reference>
<dbReference type="Proteomes" id="UP000465361">
    <property type="component" value="Unassembled WGS sequence"/>
</dbReference>
<keyword evidence="2" id="KW-1185">Reference proteome</keyword>
<accession>A0A7I9XRV0</accession>
<protein>
    <submittedName>
        <fullName evidence="1">Uncharacterized protein</fullName>
    </submittedName>
</protein>
<comment type="caution">
    <text evidence="1">The sequence shown here is derived from an EMBL/GenBank/DDBJ whole genome shotgun (WGS) entry which is preliminary data.</text>
</comment>
<dbReference type="EMBL" id="BLKW01000002">
    <property type="protein sequence ID" value="GFG72723.1"/>
    <property type="molecule type" value="Genomic_DNA"/>
</dbReference>
<organism evidence="1 2">
    <name type="scientific">Mycobacterium botniense</name>
    <dbReference type="NCBI Taxonomy" id="84962"/>
    <lineage>
        <taxon>Bacteria</taxon>
        <taxon>Bacillati</taxon>
        <taxon>Actinomycetota</taxon>
        <taxon>Actinomycetes</taxon>
        <taxon>Mycobacteriales</taxon>
        <taxon>Mycobacteriaceae</taxon>
        <taxon>Mycobacterium</taxon>
    </lineage>
</organism>
<evidence type="ECO:0000313" key="1">
    <source>
        <dbReference type="EMBL" id="GFG72723.1"/>
    </source>
</evidence>
<proteinExistence type="predicted"/>
<sequence>MRLPEFDCELRPVVAVIDGMPTICNDRTVIADHAVIEPLDERADSLVSVPIRSVITSCSGPSIEIGPFLLDTTEVIKLYNALAHHVNTFPSEFRIRRGCVA</sequence>
<evidence type="ECO:0000313" key="2">
    <source>
        <dbReference type="Proteomes" id="UP000465361"/>
    </source>
</evidence>
<gene>
    <name evidence="1" type="ORF">MBOT_00880</name>
</gene>